<dbReference type="Proteomes" id="UP000606115">
    <property type="component" value="Unassembled WGS sequence"/>
</dbReference>
<dbReference type="RefSeq" id="WP_188683800.1">
    <property type="nucleotide sequence ID" value="NZ_BMKX01000001.1"/>
</dbReference>
<feature type="region of interest" description="Disordered" evidence="1">
    <location>
        <begin position="1"/>
        <end position="56"/>
    </location>
</feature>
<dbReference type="GeneID" id="303303128"/>
<evidence type="ECO:0000256" key="1">
    <source>
        <dbReference type="SAM" id="MobiDB-lite"/>
    </source>
</evidence>
<evidence type="ECO:0000313" key="3">
    <source>
        <dbReference type="Proteomes" id="UP000606115"/>
    </source>
</evidence>
<accession>A0ABQ2DCJ6</accession>
<reference evidence="3" key="1">
    <citation type="journal article" date="2019" name="Int. J. Syst. Evol. Microbiol.">
        <title>The Global Catalogue of Microorganisms (GCM) 10K type strain sequencing project: providing services to taxonomists for standard genome sequencing and annotation.</title>
        <authorList>
            <consortium name="The Broad Institute Genomics Platform"/>
            <consortium name="The Broad Institute Genome Sequencing Center for Infectious Disease"/>
            <person name="Wu L."/>
            <person name="Ma J."/>
        </authorList>
    </citation>
    <scope>NUCLEOTIDE SEQUENCE [LARGE SCALE GENOMIC DNA]</scope>
    <source>
        <strain evidence="3">CGMCC 1.3685</strain>
    </source>
</reference>
<name>A0ABQ2DCJ6_9MICC</name>
<sequence length="56" mass="5798">MKESVPTNSTDTSDQTLEDHISDPALSDEAGHDWTDEGGATPAGPATDVSPDGSQR</sequence>
<gene>
    <name evidence="2" type="ORF">GCM10007173_07360</name>
</gene>
<comment type="caution">
    <text evidence="2">The sequence shown here is derived from an EMBL/GenBank/DDBJ whole genome shotgun (WGS) entry which is preliminary data.</text>
</comment>
<feature type="compositionally biased region" description="Polar residues" evidence="1">
    <location>
        <begin position="1"/>
        <end position="15"/>
    </location>
</feature>
<keyword evidence="3" id="KW-1185">Reference proteome</keyword>
<proteinExistence type="predicted"/>
<protein>
    <submittedName>
        <fullName evidence="2">Uncharacterized protein</fullName>
    </submittedName>
</protein>
<organism evidence="2 3">
    <name type="scientific">Glutamicibacter ardleyensis</name>
    <dbReference type="NCBI Taxonomy" id="225894"/>
    <lineage>
        <taxon>Bacteria</taxon>
        <taxon>Bacillati</taxon>
        <taxon>Actinomycetota</taxon>
        <taxon>Actinomycetes</taxon>
        <taxon>Micrococcales</taxon>
        <taxon>Micrococcaceae</taxon>
        <taxon>Glutamicibacter</taxon>
    </lineage>
</organism>
<evidence type="ECO:0000313" key="2">
    <source>
        <dbReference type="EMBL" id="GGJ51328.1"/>
    </source>
</evidence>
<dbReference type="EMBL" id="BMKX01000001">
    <property type="protein sequence ID" value="GGJ51328.1"/>
    <property type="molecule type" value="Genomic_DNA"/>
</dbReference>